<keyword evidence="3" id="KW-1185">Reference proteome</keyword>
<evidence type="ECO:0000256" key="1">
    <source>
        <dbReference type="SAM" id="SignalP"/>
    </source>
</evidence>
<feature type="signal peptide" evidence="1">
    <location>
        <begin position="1"/>
        <end position="31"/>
    </location>
</feature>
<dbReference type="Gene3D" id="3.20.20.80">
    <property type="entry name" value="Glycosidases"/>
    <property type="match status" value="1"/>
</dbReference>
<organism evidence="2 3">
    <name type="scientific">Pseudarthrobacter equi</name>
    <dbReference type="NCBI Taxonomy" id="728066"/>
    <lineage>
        <taxon>Bacteria</taxon>
        <taxon>Bacillati</taxon>
        <taxon>Actinomycetota</taxon>
        <taxon>Actinomycetes</taxon>
        <taxon>Micrococcales</taxon>
        <taxon>Micrococcaceae</taxon>
        <taxon>Pseudarthrobacter</taxon>
    </lineage>
</organism>
<protein>
    <submittedName>
        <fullName evidence="2">Uncharacterized protein</fullName>
    </submittedName>
</protein>
<gene>
    <name evidence="2" type="ORF">SAMN04489743_4082</name>
</gene>
<proteinExistence type="predicted"/>
<evidence type="ECO:0000313" key="2">
    <source>
        <dbReference type="EMBL" id="SDT62982.1"/>
    </source>
</evidence>
<accession>A0A1H2BY22</accession>
<dbReference type="OrthoDB" id="9779955at2"/>
<reference evidence="3" key="1">
    <citation type="submission" date="2016-10" db="EMBL/GenBank/DDBJ databases">
        <authorList>
            <person name="Varghese N."/>
            <person name="Submissions S."/>
        </authorList>
    </citation>
    <scope>NUCLEOTIDE SEQUENCE [LARGE SCALE GENOMIC DNA]</scope>
    <source>
        <strain evidence="3">IMMIB L-1606</strain>
    </source>
</reference>
<sequence length="282" mass="29968">MPRTRAHLPVFRLAWLLVAAVLFTCAGPAWADPTDSPAGPQGGGSSQSFLGNDVSWPQCNAELPGDQAFAIVGVNNGLANNTNPCLQEQLEWAESSSGAVASQPKAQLYINTANPGRAGSWWPVSDEYPTGSKVHNPYGSCKTGDYGTACAYMYGYAKAFDAAYVRGVTDPADYVWWLDVETENTWSSSKDANRTVLEGMTDFFHSIDAAGVGIYSTGQQWHRIVGNVSTSSNLYPLPSWLAGSRNAASAATACSKSPLTGGGKVVLTQFIHAGLDYNHACT</sequence>
<dbReference type="Proteomes" id="UP000198751">
    <property type="component" value="Chromosome I"/>
</dbReference>
<dbReference type="AlphaFoldDB" id="A0A1H2BY22"/>
<evidence type="ECO:0000313" key="3">
    <source>
        <dbReference type="Proteomes" id="UP000198751"/>
    </source>
</evidence>
<feature type="chain" id="PRO_5009270569" evidence="1">
    <location>
        <begin position="32"/>
        <end position="282"/>
    </location>
</feature>
<name>A0A1H2BY22_9MICC</name>
<dbReference type="InterPro" id="IPR017853">
    <property type="entry name" value="GH"/>
</dbReference>
<dbReference type="EMBL" id="LT629779">
    <property type="protein sequence ID" value="SDT62982.1"/>
    <property type="molecule type" value="Genomic_DNA"/>
</dbReference>
<dbReference type="SUPFAM" id="SSF51445">
    <property type="entry name" value="(Trans)glycosidases"/>
    <property type="match status" value="1"/>
</dbReference>
<dbReference type="RefSeq" id="WP_091723655.1">
    <property type="nucleotide sequence ID" value="NZ_LT629779.1"/>
</dbReference>
<keyword evidence="1" id="KW-0732">Signal</keyword>